<dbReference type="OrthoDB" id="3789852at2759"/>
<keyword evidence="2" id="KW-1185">Reference proteome</keyword>
<evidence type="ECO:0000313" key="2">
    <source>
        <dbReference type="Proteomes" id="UP001140560"/>
    </source>
</evidence>
<accession>A0A9W8XX61</accession>
<gene>
    <name evidence="1" type="ORF">N0V83_010923</name>
</gene>
<name>A0A9W8XX61_9PLEO</name>
<organism evidence="1 2">
    <name type="scientific">Neocucurbitaria cava</name>
    <dbReference type="NCBI Taxonomy" id="798079"/>
    <lineage>
        <taxon>Eukaryota</taxon>
        <taxon>Fungi</taxon>
        <taxon>Dikarya</taxon>
        <taxon>Ascomycota</taxon>
        <taxon>Pezizomycotina</taxon>
        <taxon>Dothideomycetes</taxon>
        <taxon>Pleosporomycetidae</taxon>
        <taxon>Pleosporales</taxon>
        <taxon>Pleosporineae</taxon>
        <taxon>Cucurbitariaceae</taxon>
        <taxon>Neocucurbitaria</taxon>
    </lineage>
</organism>
<dbReference type="AlphaFoldDB" id="A0A9W8XX61"/>
<dbReference type="Proteomes" id="UP001140560">
    <property type="component" value="Unassembled WGS sequence"/>
</dbReference>
<proteinExistence type="predicted"/>
<reference evidence="1" key="1">
    <citation type="submission" date="2022-10" db="EMBL/GenBank/DDBJ databases">
        <title>Tapping the CABI collections for fungal endophytes: first genome assemblies for Collariella, Neodidymelliopsis, Ascochyta clinopodiicola, Didymella pomorum, Didymosphaeria variabile, Neocosmospora piperis and Neocucurbitaria cava.</title>
        <authorList>
            <person name="Hill R."/>
        </authorList>
    </citation>
    <scope>NUCLEOTIDE SEQUENCE</scope>
    <source>
        <strain evidence="1">IMI 356814</strain>
    </source>
</reference>
<evidence type="ECO:0000313" key="1">
    <source>
        <dbReference type="EMBL" id="KAJ4361982.1"/>
    </source>
</evidence>
<comment type="caution">
    <text evidence="1">The sequence shown here is derived from an EMBL/GenBank/DDBJ whole genome shotgun (WGS) entry which is preliminary data.</text>
</comment>
<dbReference type="EMBL" id="JAPEUY010000022">
    <property type="protein sequence ID" value="KAJ4361982.1"/>
    <property type="molecule type" value="Genomic_DNA"/>
</dbReference>
<sequence>MVNNGDRDRGQGAQHRSYVASLSPEGQVNKVIADMNNLQGGYDFRNWSASARKELSAFITITIEIDCGDKRVKVAVPKLPLLVASPNLREFMMESPAAKSLHIIHADVSLEAVRIIANWLRRVCDSPEFPTMVVPTHLGEALRLRLTGWKLGMDRYVDHIEERYVKGIADRVPTLNEIRLVIDNTRAKYTNDKVVVALANRLSYLCLYEKVPPGKVRAIERLLAEEKFDRLRAAVQEDQVAAMAERDKGAEELVTWVAHIKNRDKYLS</sequence>
<protein>
    <submittedName>
        <fullName evidence="1">Uncharacterized protein</fullName>
    </submittedName>
</protein>